<feature type="region of interest" description="Disordered" evidence="1">
    <location>
        <begin position="674"/>
        <end position="715"/>
    </location>
</feature>
<organism evidence="3 4">
    <name type="scientific">Skermanella aerolata</name>
    <dbReference type="NCBI Taxonomy" id="393310"/>
    <lineage>
        <taxon>Bacteria</taxon>
        <taxon>Pseudomonadati</taxon>
        <taxon>Pseudomonadota</taxon>
        <taxon>Alphaproteobacteria</taxon>
        <taxon>Rhodospirillales</taxon>
        <taxon>Azospirillaceae</taxon>
        <taxon>Skermanella</taxon>
    </lineage>
</organism>
<dbReference type="InterPro" id="IPR035985">
    <property type="entry name" value="Ubiquitin-activating_enz"/>
</dbReference>
<dbReference type="GO" id="GO:0061503">
    <property type="term" value="F:tRNA threonylcarbamoyladenosine dehydratase"/>
    <property type="evidence" value="ECO:0007669"/>
    <property type="project" value="TreeGrafter"/>
</dbReference>
<feature type="domain" description="THIF-type NAD/FAD binding fold" evidence="2">
    <location>
        <begin position="23"/>
        <end position="271"/>
    </location>
</feature>
<dbReference type="EMBL" id="BJYZ01000052">
    <property type="protein sequence ID" value="GEO42867.1"/>
    <property type="molecule type" value="Genomic_DNA"/>
</dbReference>
<dbReference type="NCBIfam" id="NF006077">
    <property type="entry name" value="PRK08223.1"/>
    <property type="match status" value="1"/>
</dbReference>
<gene>
    <name evidence="3" type="ORF">SAE02_70150</name>
</gene>
<keyword evidence="4" id="KW-1185">Reference proteome</keyword>
<sequence length="715" mass="79170">MPTMTIPAMPARAANFDYDEAFSRNIGWVTEWEQQILRTKRIAIAGMGGVGGVHLLTLARLGIGSFHVADMDVFETVNFNRQIGASTATVGRPKVDVMAGMARDINPTAEIRRFPNGINDDNIDDFLDGVDLFIDGFDFFVIDIRAKVFARCAELGIPAITAGPIGMGTAYLVFMPGQMTFEQYFGLDGQPVEQQYVNFLVGLTPRAMHRSYLVDPTRLDLVNQRGPSTAMACQLCAGVTGIEALKILLDRGDVKAAPWFHQFDAYTGRLVSKRLPGGSRHIGQRLKQKLGARMMRAIARTAPKPQPDAAAPESRSEMWRILDLARWAPSGDNSQPWRFRIDGDDAVTIIIHHEAGTNVYEYNDGQPTLLSAGHLLETLRIAASRYGRRMEWSHRRVNEGGNGSHEDIISVRLPRQPGLRADPLDGFVRLRSVDRTSYSTTPLTDQQKAELANALGPDLKLSWFDARPQRRSFAQLNGLATDIRLRCREAYDVHRRMLDWDNRFSPAGLPATAIGLDRMTRSLMRWAMKDWSRVKMMNLAGTGAASFQIDRLPGVNCAGHFTVTWRNPRSQPATPEDLLRAGERLQRFWLTATMLGLALQPGLAPIAFSTHALHGVRFTEDLKLLAKAEKLAVEVSRVTGTEVDQLVFMGRIGRPKSMRSTSRSHRRPLEELIVGEEKGGGFVEPAPSPSHASHGSLPLPKGEGQIVQPESAVAK</sequence>
<dbReference type="SUPFAM" id="SSF69572">
    <property type="entry name" value="Activating enzymes of the ubiquitin-like proteins"/>
    <property type="match status" value="1"/>
</dbReference>
<dbReference type="PANTHER" id="PTHR43267">
    <property type="entry name" value="TRNA THREONYLCARBAMOYLADENOSINE DEHYDRATASE"/>
    <property type="match status" value="1"/>
</dbReference>
<evidence type="ECO:0000256" key="1">
    <source>
        <dbReference type="SAM" id="MobiDB-lite"/>
    </source>
</evidence>
<dbReference type="InterPro" id="IPR045886">
    <property type="entry name" value="ThiF/MoeB/HesA"/>
</dbReference>
<dbReference type="PANTHER" id="PTHR43267:SF1">
    <property type="entry name" value="TRNA THREONYLCARBAMOYLADENOSINE DEHYDRATASE"/>
    <property type="match status" value="1"/>
</dbReference>
<dbReference type="GO" id="GO:0016491">
    <property type="term" value="F:oxidoreductase activity"/>
    <property type="evidence" value="ECO:0007669"/>
    <property type="project" value="InterPro"/>
</dbReference>
<dbReference type="SUPFAM" id="SSF55469">
    <property type="entry name" value="FMN-dependent nitroreductase-like"/>
    <property type="match status" value="1"/>
</dbReference>
<dbReference type="InterPro" id="IPR000415">
    <property type="entry name" value="Nitroreductase-like"/>
</dbReference>
<dbReference type="GO" id="GO:0061504">
    <property type="term" value="P:cyclic threonylcarbamoyladenosine biosynthetic process"/>
    <property type="evidence" value="ECO:0007669"/>
    <property type="project" value="TreeGrafter"/>
</dbReference>
<feature type="compositionally biased region" description="Low complexity" evidence="1">
    <location>
        <begin position="689"/>
        <end position="700"/>
    </location>
</feature>
<accession>A0A512E2E0</accession>
<evidence type="ECO:0000313" key="3">
    <source>
        <dbReference type="EMBL" id="GEO42867.1"/>
    </source>
</evidence>
<name>A0A512E2E0_9PROT</name>
<evidence type="ECO:0000313" key="4">
    <source>
        <dbReference type="Proteomes" id="UP000321523"/>
    </source>
</evidence>
<dbReference type="CDD" id="cd01483">
    <property type="entry name" value="E1_enzyme_family"/>
    <property type="match status" value="1"/>
</dbReference>
<reference evidence="3 4" key="1">
    <citation type="submission" date="2019-07" db="EMBL/GenBank/DDBJ databases">
        <title>Whole genome shotgun sequence of Skermanella aerolata NBRC 106429.</title>
        <authorList>
            <person name="Hosoyama A."/>
            <person name="Uohara A."/>
            <person name="Ohji S."/>
            <person name="Ichikawa N."/>
        </authorList>
    </citation>
    <scope>NUCLEOTIDE SEQUENCE [LARGE SCALE GENOMIC DNA]</scope>
    <source>
        <strain evidence="3 4">NBRC 106429</strain>
    </source>
</reference>
<comment type="caution">
    <text evidence="3">The sequence shown here is derived from an EMBL/GenBank/DDBJ whole genome shotgun (WGS) entry which is preliminary data.</text>
</comment>
<evidence type="ECO:0000259" key="2">
    <source>
        <dbReference type="Pfam" id="PF00899"/>
    </source>
</evidence>
<dbReference type="Gene3D" id="3.40.109.10">
    <property type="entry name" value="NADH Oxidase"/>
    <property type="match status" value="2"/>
</dbReference>
<dbReference type="InterPro" id="IPR000594">
    <property type="entry name" value="ThiF_NAD_FAD-bd"/>
</dbReference>
<dbReference type="Gene3D" id="3.40.50.720">
    <property type="entry name" value="NAD(P)-binding Rossmann-like Domain"/>
    <property type="match status" value="1"/>
</dbReference>
<proteinExistence type="predicted"/>
<dbReference type="GO" id="GO:0008641">
    <property type="term" value="F:ubiquitin-like modifier activating enzyme activity"/>
    <property type="evidence" value="ECO:0007669"/>
    <property type="project" value="InterPro"/>
</dbReference>
<dbReference type="AlphaFoldDB" id="A0A512E2E0"/>
<protein>
    <recommendedName>
        <fullName evidence="2">THIF-type NAD/FAD binding fold domain-containing protein</fullName>
    </recommendedName>
</protein>
<dbReference type="Pfam" id="PF00899">
    <property type="entry name" value="ThiF"/>
    <property type="match status" value="1"/>
</dbReference>
<dbReference type="Proteomes" id="UP000321523">
    <property type="component" value="Unassembled WGS sequence"/>
</dbReference>